<protein>
    <recommendedName>
        <fullName evidence="3">Reverse transcriptase domain-containing protein</fullName>
    </recommendedName>
</protein>
<comment type="caution">
    <text evidence="4">The sequence shown here is derived from an EMBL/GenBank/DDBJ whole genome shotgun (WGS) entry which is preliminary data.</text>
</comment>
<evidence type="ECO:0000259" key="3">
    <source>
        <dbReference type="Pfam" id="PF00078"/>
    </source>
</evidence>
<dbReference type="Gene3D" id="3.60.10.10">
    <property type="entry name" value="Endonuclease/exonuclease/phosphatase"/>
    <property type="match status" value="1"/>
</dbReference>
<dbReference type="Proteomes" id="UP000622797">
    <property type="component" value="Unassembled WGS sequence"/>
</dbReference>
<reference evidence="4" key="1">
    <citation type="journal article" date="2020" name="BMC Genomics">
        <title>Correction to: Identification and distribution of gene clusters required for synthesis of sphingolipid metabolism inhibitors in diverse species of the filamentous fungus Fusarium.</title>
        <authorList>
            <person name="Kim H.S."/>
            <person name="Lohmar J.M."/>
            <person name="Busman M."/>
            <person name="Brown D.W."/>
            <person name="Naumann T.A."/>
            <person name="Divon H.H."/>
            <person name="Lysoe E."/>
            <person name="Uhlig S."/>
            <person name="Proctor R.H."/>
        </authorList>
    </citation>
    <scope>NUCLEOTIDE SEQUENCE</scope>
    <source>
        <strain evidence="4">NRRL 20472</strain>
    </source>
</reference>
<reference evidence="4" key="2">
    <citation type="submission" date="2020-05" db="EMBL/GenBank/DDBJ databases">
        <authorList>
            <person name="Kim H.-S."/>
            <person name="Proctor R.H."/>
            <person name="Brown D.W."/>
        </authorList>
    </citation>
    <scope>NUCLEOTIDE SEQUENCE</scope>
    <source>
        <strain evidence="4">NRRL 20472</strain>
    </source>
</reference>
<dbReference type="SUPFAM" id="SSF56219">
    <property type="entry name" value="DNase I-like"/>
    <property type="match status" value="1"/>
</dbReference>
<proteinExistence type="predicted"/>
<dbReference type="InterPro" id="IPR043502">
    <property type="entry name" value="DNA/RNA_pol_sf"/>
</dbReference>
<keyword evidence="5" id="KW-1185">Reference proteome</keyword>
<dbReference type="Pfam" id="PF00078">
    <property type="entry name" value="RVT_1"/>
    <property type="match status" value="1"/>
</dbReference>
<name>A0A8H4TRB2_9HYPO</name>
<dbReference type="OrthoDB" id="4842715at2759"/>
<organism evidence="4 5">
    <name type="scientific">Fusarium sarcochroum</name>
    <dbReference type="NCBI Taxonomy" id="1208366"/>
    <lineage>
        <taxon>Eukaryota</taxon>
        <taxon>Fungi</taxon>
        <taxon>Dikarya</taxon>
        <taxon>Ascomycota</taxon>
        <taxon>Pezizomycotina</taxon>
        <taxon>Sordariomycetes</taxon>
        <taxon>Hypocreomycetidae</taxon>
        <taxon>Hypocreales</taxon>
        <taxon>Nectriaceae</taxon>
        <taxon>Fusarium</taxon>
        <taxon>Fusarium lateritium species complex</taxon>
    </lineage>
</organism>
<sequence length="640" mass="72450">MSSTTFLRKRLVVWQANVKDAPNRVYALLDHAKKHGVHVINFQDPPAAFPWIQTPGYKPYYRAEKDLAEADDPRNLPKDKAVKLFGVCFLVLDTIPTEDWSVNYHQGDNEKLAATLSLRTPDAGTIEIHNVYNRGTKMDIDQLVDESASSPEGNDLLLGDFNLHHAEELYCNHKAAGVRCMTRPGAGTFARSVRRDGNCFTIDLTFASERIRNRMISCKPIDVRGFEPDHSVIEIVLDIRPSQDTGTRVLWKLVPRKKFLKAVEKSLKALGLPPLATKKDVDDYLKKLVDAIAQCIKDLVPVAPRSTGVRCRKDDNKSLREARVREKDALDRFRKNPTAKWKRFWTRRRSETIKKEIQSRTTRWRYKVVSAASKPQGIYHLARMAKRVSAPRELPQMREMEDESGVIRDDQTKARRRPKALRKLKDGEISDIIRKLVTGKAAGPDGVGNEALRMINDIITPYLEHAFNACMSLSHHPLIFSHPTTIMLPKVGKPLNRPRSWRPIALLPCIGKIYEKVITNRLQDLAVEHNLLASTQYGLPGKSTTTALQYLLNPIYAAWGMAPKMKVSLLSIDIKGAYDRVVRIVVLEIMMDLGIPHWLVDIVAAFLSTRSTVLKLPGCTTRRFWINIGLWPEGDSSARG</sequence>
<dbReference type="AlphaFoldDB" id="A0A8H4TRB2"/>
<dbReference type="PANTHER" id="PTHR33481:SF1">
    <property type="entry name" value="ENDONUCLEASE_EXONUCLEASE_PHOSPHATASE DOMAIN-CONTAINING PROTEIN-RELATED"/>
    <property type="match status" value="1"/>
</dbReference>
<dbReference type="InterPro" id="IPR036691">
    <property type="entry name" value="Endo/exonu/phosph_ase_sf"/>
</dbReference>
<dbReference type="InterPro" id="IPR000477">
    <property type="entry name" value="RT_dom"/>
</dbReference>
<evidence type="ECO:0000313" key="4">
    <source>
        <dbReference type="EMBL" id="KAF4962469.1"/>
    </source>
</evidence>
<keyword evidence="2" id="KW-0496">Mitochondrion</keyword>
<dbReference type="EMBL" id="JABEXW010000539">
    <property type="protein sequence ID" value="KAF4962469.1"/>
    <property type="molecule type" value="Genomic_DNA"/>
</dbReference>
<gene>
    <name evidence="4" type="ORF">FSARC_9464</name>
</gene>
<feature type="domain" description="Reverse transcriptase" evidence="3">
    <location>
        <begin position="495"/>
        <end position="607"/>
    </location>
</feature>
<comment type="subcellular location">
    <subcellularLocation>
        <location evidence="1">Mitochondrion</location>
    </subcellularLocation>
</comment>
<dbReference type="SUPFAM" id="SSF56672">
    <property type="entry name" value="DNA/RNA polymerases"/>
    <property type="match status" value="1"/>
</dbReference>
<dbReference type="PANTHER" id="PTHR33481">
    <property type="entry name" value="REVERSE TRANSCRIPTASE"/>
    <property type="match status" value="1"/>
</dbReference>
<accession>A0A8H4TRB2</accession>
<evidence type="ECO:0000256" key="1">
    <source>
        <dbReference type="ARBA" id="ARBA00004173"/>
    </source>
</evidence>
<evidence type="ECO:0000313" key="5">
    <source>
        <dbReference type="Proteomes" id="UP000622797"/>
    </source>
</evidence>
<evidence type="ECO:0000256" key="2">
    <source>
        <dbReference type="ARBA" id="ARBA00023128"/>
    </source>
</evidence>
<dbReference type="GO" id="GO:0005739">
    <property type="term" value="C:mitochondrion"/>
    <property type="evidence" value="ECO:0007669"/>
    <property type="project" value="UniProtKB-SubCell"/>
</dbReference>